<accession>A0A918CQL4</accession>
<proteinExistence type="predicted"/>
<gene>
    <name evidence="1" type="ORF">GCM10011578_028760</name>
</gene>
<reference evidence="1" key="2">
    <citation type="submission" date="2020-09" db="EMBL/GenBank/DDBJ databases">
        <authorList>
            <person name="Sun Q."/>
            <person name="Zhou Y."/>
        </authorList>
    </citation>
    <scope>NUCLEOTIDE SEQUENCE</scope>
    <source>
        <strain evidence="1">CGMCC 4.7110</strain>
    </source>
</reference>
<reference evidence="1" key="1">
    <citation type="journal article" date="2014" name="Int. J. Syst. Evol. Microbiol.">
        <title>Complete genome sequence of Corynebacterium casei LMG S-19264T (=DSM 44701T), isolated from a smear-ripened cheese.</title>
        <authorList>
            <consortium name="US DOE Joint Genome Institute (JGI-PGF)"/>
            <person name="Walter F."/>
            <person name="Albersmeier A."/>
            <person name="Kalinowski J."/>
            <person name="Ruckert C."/>
        </authorList>
    </citation>
    <scope>NUCLEOTIDE SEQUENCE</scope>
    <source>
        <strain evidence="1">CGMCC 4.7110</strain>
    </source>
</reference>
<evidence type="ECO:0000313" key="2">
    <source>
        <dbReference type="Proteomes" id="UP000653411"/>
    </source>
</evidence>
<dbReference type="EMBL" id="BMML01000005">
    <property type="protein sequence ID" value="GGN05148.1"/>
    <property type="molecule type" value="Genomic_DNA"/>
</dbReference>
<sequence length="253" mass="27922">MTALSIAHGPVGPVGPVEERVEELAEEEDVTYPVSIVLTLQRERTASLLRAMRSQRVLPAQTHTWGSERAYGALLHEAGPHLTVLDVPGSQWSDGLERRVRALSNIASVVVLVPDHTDSVRLLLAGAANVLPRDSPPRELASRIAAERRWLDMRRSPRRRVADSPPFRAARPQQHSQQVLLDILCSASRPWCCHDLCLLLGTAGEPMSRRALQGRIVRLNERLARDGLAVDCTTQWGRTTFLGLVEDGCVAPH</sequence>
<organism evidence="1 2">
    <name type="scientific">Streptomyces fuscichromogenes</name>
    <dbReference type="NCBI Taxonomy" id="1324013"/>
    <lineage>
        <taxon>Bacteria</taxon>
        <taxon>Bacillati</taxon>
        <taxon>Actinomycetota</taxon>
        <taxon>Actinomycetes</taxon>
        <taxon>Kitasatosporales</taxon>
        <taxon>Streptomycetaceae</taxon>
        <taxon>Streptomyces</taxon>
    </lineage>
</organism>
<comment type="caution">
    <text evidence="1">The sequence shown here is derived from an EMBL/GenBank/DDBJ whole genome shotgun (WGS) entry which is preliminary data.</text>
</comment>
<name>A0A918CQL4_9ACTN</name>
<keyword evidence="2" id="KW-1185">Reference proteome</keyword>
<dbReference type="AlphaFoldDB" id="A0A918CQL4"/>
<dbReference type="Proteomes" id="UP000653411">
    <property type="component" value="Unassembled WGS sequence"/>
</dbReference>
<protein>
    <submittedName>
        <fullName evidence="1">Uncharacterized protein</fullName>
    </submittedName>
</protein>
<evidence type="ECO:0000313" key="1">
    <source>
        <dbReference type="EMBL" id="GGN05148.1"/>
    </source>
</evidence>